<name>A0A511FAA6_9CELL</name>
<dbReference type="EMBL" id="BJVQ01000012">
    <property type="protein sequence ID" value="GEL46210.1"/>
    <property type="molecule type" value="Genomic_DNA"/>
</dbReference>
<dbReference type="PROSITE" id="PS50043">
    <property type="entry name" value="HTH_LUXR_2"/>
    <property type="match status" value="1"/>
</dbReference>
<keyword evidence="1" id="KW-0805">Transcription regulation</keyword>
<dbReference type="InterPro" id="IPR000792">
    <property type="entry name" value="Tscrpt_reg_LuxR_C"/>
</dbReference>
<dbReference type="InterPro" id="IPR016032">
    <property type="entry name" value="Sig_transdc_resp-reg_C-effctor"/>
</dbReference>
<dbReference type="PRINTS" id="PR00038">
    <property type="entry name" value="HTHLUXR"/>
</dbReference>
<dbReference type="PANTHER" id="PTHR44688">
    <property type="entry name" value="DNA-BINDING TRANSCRIPTIONAL ACTIVATOR DEVR_DOSR"/>
    <property type="match status" value="1"/>
</dbReference>
<dbReference type="InterPro" id="IPR027417">
    <property type="entry name" value="P-loop_NTPase"/>
</dbReference>
<reference evidence="6 7" key="1">
    <citation type="submission" date="2019-07" db="EMBL/GenBank/DDBJ databases">
        <title>Whole genome shotgun sequence of Cellulomonas hominis NBRC 16055.</title>
        <authorList>
            <person name="Hosoyama A."/>
            <person name="Uohara A."/>
            <person name="Ohji S."/>
            <person name="Ichikawa N."/>
        </authorList>
    </citation>
    <scope>NUCLEOTIDE SEQUENCE [LARGE SCALE GENOMIC DNA]</scope>
    <source>
        <strain evidence="6 7">NBRC 16055</strain>
    </source>
</reference>
<protein>
    <recommendedName>
        <fullName evidence="5">HTH luxR-type domain-containing protein</fullName>
    </recommendedName>
</protein>
<dbReference type="Proteomes" id="UP000321723">
    <property type="component" value="Unassembled WGS sequence"/>
</dbReference>
<dbReference type="SMART" id="SM00421">
    <property type="entry name" value="HTH_LUXR"/>
    <property type="match status" value="1"/>
</dbReference>
<dbReference type="Gene3D" id="1.10.10.10">
    <property type="entry name" value="Winged helix-like DNA-binding domain superfamily/Winged helix DNA-binding domain"/>
    <property type="match status" value="1"/>
</dbReference>
<feature type="region of interest" description="Disordered" evidence="4">
    <location>
        <begin position="785"/>
        <end position="804"/>
    </location>
</feature>
<keyword evidence="2" id="KW-0238">DNA-binding</keyword>
<sequence length="860" mass="91749">MESLSAAAARECVPRRVRGEGVAVEAEGFGVTVQAVQRWLPLGRDVLVRGDRGAGKTTVLELLLADASRRGVNGTLLRAAGRGELSALLDHASAPARVADETALTDWLTDELRPRRSVLLVDDVDRMDGRSLSVVRRVLGRTGCVLVASTTVDPLHAPTEGMREVLQARSPAEVRVPPFGFRAVSSLLASVLGAPADAGLTASVMAQTGGNPRAVVALVDAARAAGALHRVEGLWVENGTLGEVPVDAVAFTFLSDVPPDLVAALELLANIGPVPTELAVRLVDPALLSDLTDLGRVVSHEVGGAGEMLGVAPPALARALRERVGPFRRRQLAERVADAGAAIAPAAPPQDELSAVLLADQATEGHEYWRWTAELAGLVHERATVEESARRTAWLNAPTVSTANAYLALLMRRPATEQLAAVFAGTRLSDRDGEHDRLTYTYYRARWSAWAGEPVTDMDAVLSSSDTDVTPFVLLRDLKRRLVAELAAGRPAREVADEPQSDVPVRFFRGWPVVIRAAALLEGGWPGEALRVCDAGDVSEAEPEVRHYLAAVRGLALIGCDRLVEAEQWQRRMLDKAYDEVDGLGIRVHACVLAEALYFAGQDAAAWRVISTSLRMGAAGPIETTFYRRGLMVGAVLQSHLGNVTLAQVLVRELDKTPSSYYPLIRSMRVLAHVALASASGDAATSGQTAWQAGQRYADGGLLQPALVTWAGGPASMTPARASVVREALSRVRLPLLEPYVRLLLAVADDDAEAAAAVLPATRASVMPSLVRAGERLVGIVGDGLDGRPAHPGGPAGVARPEPLSAREREVATLAREGLSNRQIADRLYLSVRTVENHMSRALRKLGYVSRGDLAAWQER</sequence>
<dbReference type="SUPFAM" id="SSF46894">
    <property type="entry name" value="C-terminal effector domain of the bipartite response regulators"/>
    <property type="match status" value="1"/>
</dbReference>
<dbReference type="InterPro" id="IPR036388">
    <property type="entry name" value="WH-like_DNA-bd_sf"/>
</dbReference>
<dbReference type="GO" id="GO:0006355">
    <property type="term" value="P:regulation of DNA-templated transcription"/>
    <property type="evidence" value="ECO:0007669"/>
    <property type="project" value="InterPro"/>
</dbReference>
<keyword evidence="3" id="KW-0804">Transcription</keyword>
<dbReference type="SUPFAM" id="SSF52540">
    <property type="entry name" value="P-loop containing nucleoside triphosphate hydrolases"/>
    <property type="match status" value="1"/>
</dbReference>
<dbReference type="AlphaFoldDB" id="A0A511FAA6"/>
<keyword evidence="7" id="KW-1185">Reference proteome</keyword>
<evidence type="ECO:0000259" key="5">
    <source>
        <dbReference type="PROSITE" id="PS50043"/>
    </source>
</evidence>
<dbReference type="GO" id="GO:0003677">
    <property type="term" value="F:DNA binding"/>
    <property type="evidence" value="ECO:0007669"/>
    <property type="project" value="UniProtKB-KW"/>
</dbReference>
<proteinExistence type="predicted"/>
<evidence type="ECO:0000256" key="1">
    <source>
        <dbReference type="ARBA" id="ARBA00023015"/>
    </source>
</evidence>
<dbReference type="PANTHER" id="PTHR44688:SF16">
    <property type="entry name" value="DNA-BINDING TRANSCRIPTIONAL ACTIVATOR DEVR_DOSR"/>
    <property type="match status" value="1"/>
</dbReference>
<organism evidence="6 7">
    <name type="scientific">Cellulomonas hominis</name>
    <dbReference type="NCBI Taxonomy" id="156981"/>
    <lineage>
        <taxon>Bacteria</taxon>
        <taxon>Bacillati</taxon>
        <taxon>Actinomycetota</taxon>
        <taxon>Actinomycetes</taxon>
        <taxon>Micrococcales</taxon>
        <taxon>Cellulomonadaceae</taxon>
        <taxon>Cellulomonas</taxon>
    </lineage>
</organism>
<gene>
    <name evidence="6" type="ORF">CHO01_13260</name>
</gene>
<feature type="domain" description="HTH luxR-type" evidence="5">
    <location>
        <begin position="797"/>
        <end position="860"/>
    </location>
</feature>
<dbReference type="PROSITE" id="PS00622">
    <property type="entry name" value="HTH_LUXR_1"/>
    <property type="match status" value="1"/>
</dbReference>
<evidence type="ECO:0000313" key="7">
    <source>
        <dbReference type="Proteomes" id="UP000321723"/>
    </source>
</evidence>
<evidence type="ECO:0000313" key="6">
    <source>
        <dbReference type="EMBL" id="GEL46210.1"/>
    </source>
</evidence>
<evidence type="ECO:0000256" key="3">
    <source>
        <dbReference type="ARBA" id="ARBA00023163"/>
    </source>
</evidence>
<evidence type="ECO:0000256" key="2">
    <source>
        <dbReference type="ARBA" id="ARBA00023125"/>
    </source>
</evidence>
<evidence type="ECO:0000256" key="4">
    <source>
        <dbReference type="SAM" id="MobiDB-lite"/>
    </source>
</evidence>
<dbReference type="Pfam" id="PF00196">
    <property type="entry name" value="GerE"/>
    <property type="match status" value="1"/>
</dbReference>
<accession>A0A511FAA6</accession>
<comment type="caution">
    <text evidence="6">The sequence shown here is derived from an EMBL/GenBank/DDBJ whole genome shotgun (WGS) entry which is preliminary data.</text>
</comment>
<dbReference type="CDD" id="cd06170">
    <property type="entry name" value="LuxR_C_like"/>
    <property type="match status" value="1"/>
</dbReference>